<dbReference type="GeneID" id="80816744"/>
<dbReference type="Pfam" id="PF03417">
    <property type="entry name" value="AAT"/>
    <property type="match status" value="1"/>
</dbReference>
<accession>A0A975ZLX6</accession>
<gene>
    <name evidence="2" type="ORF">SAMN04487940_101478</name>
</gene>
<dbReference type="Proteomes" id="UP000182932">
    <property type="component" value="Unassembled WGS sequence"/>
</dbReference>
<keyword evidence="2" id="KW-0378">Hydrolase</keyword>
<dbReference type="InterPro" id="IPR005079">
    <property type="entry name" value="Peptidase_C45_hydrolase"/>
</dbReference>
<dbReference type="EMBL" id="FNYY01000001">
    <property type="protein sequence ID" value="SEI64514.1"/>
    <property type="molecule type" value="Genomic_DNA"/>
</dbReference>
<dbReference type="InterPro" id="IPR047794">
    <property type="entry name" value="C45_proenzyme-like"/>
</dbReference>
<reference evidence="2 3" key="1">
    <citation type="submission" date="2016-10" db="EMBL/GenBank/DDBJ databases">
        <authorList>
            <person name="Varghese N."/>
            <person name="Submissions S."/>
        </authorList>
    </citation>
    <scope>NUCLEOTIDE SEQUENCE [LARGE SCALE GENOMIC DNA]</scope>
    <source>
        <strain evidence="2 3">FF3</strain>
    </source>
</reference>
<proteinExistence type="predicted"/>
<evidence type="ECO:0000313" key="2">
    <source>
        <dbReference type="EMBL" id="SEI64514.1"/>
    </source>
</evidence>
<dbReference type="RefSeq" id="WP_083415919.1">
    <property type="nucleotide sequence ID" value="NZ_FNYY01000001.1"/>
</dbReference>
<protein>
    <submittedName>
        <fullName evidence="2">Predicted choloylglycine hydrolase</fullName>
    </submittedName>
</protein>
<keyword evidence="3" id="KW-1185">Reference proteome</keyword>
<comment type="caution">
    <text evidence="2">The sequence shown here is derived from an EMBL/GenBank/DDBJ whole genome shotgun (WGS) entry which is preliminary data.</text>
</comment>
<name>A0A975ZLX6_9RHOB</name>
<dbReference type="SUPFAM" id="SSF56235">
    <property type="entry name" value="N-terminal nucleophile aminohydrolases (Ntn hydrolases)"/>
    <property type="match status" value="1"/>
</dbReference>
<evidence type="ECO:0000313" key="3">
    <source>
        <dbReference type="Proteomes" id="UP000182932"/>
    </source>
</evidence>
<evidence type="ECO:0000259" key="1">
    <source>
        <dbReference type="Pfam" id="PF03417"/>
    </source>
</evidence>
<dbReference type="InterPro" id="IPR029055">
    <property type="entry name" value="Ntn_hydrolases_N"/>
</dbReference>
<sequence>MSPFAPLHPSQARPVYALHRRFAALSEERPAETWESLLHAHWPGWRDWYLARGGTTAETTREAERALRRHMPEMTKLIDRLSATLPDDPVLREFLTFWCPPRYLVSCTQAASQDARGPFLMRNYDLDPALSEATLLRSNWRGKVVMGMVEGLAGLSDGMNQDGLAVSLSFGGRVGTGRGFGIPLLIRYVLETCTDVQDGLDALRAVPCHMSYNVTLTDRRGQAATVFLSPDRPPMVQFTPWATNHQLGVEWPRHGRISATLERAQSLGLMFARNPPDEATLQSSFLTPPFFSAKYRAGYGTVFSIVYRPVQGTARLFWGCGTGQDWQMPAFAPATLDVEFSDLGSRLLAAPTFLTDLQRTA</sequence>
<dbReference type="NCBIfam" id="NF040521">
    <property type="entry name" value="C45_proenzyme"/>
    <property type="match status" value="1"/>
</dbReference>
<organism evidence="2 3">
    <name type="scientific">Marinovum algicola</name>
    <dbReference type="NCBI Taxonomy" id="42444"/>
    <lineage>
        <taxon>Bacteria</taxon>
        <taxon>Pseudomonadati</taxon>
        <taxon>Pseudomonadota</taxon>
        <taxon>Alphaproteobacteria</taxon>
        <taxon>Rhodobacterales</taxon>
        <taxon>Roseobacteraceae</taxon>
        <taxon>Marinovum</taxon>
    </lineage>
</organism>
<dbReference type="GO" id="GO:0016787">
    <property type="term" value="F:hydrolase activity"/>
    <property type="evidence" value="ECO:0007669"/>
    <property type="project" value="UniProtKB-KW"/>
</dbReference>
<dbReference type="AlphaFoldDB" id="A0A975ZLX6"/>
<feature type="domain" description="Peptidase C45 hydrolase" evidence="1">
    <location>
        <begin position="117"/>
        <end position="319"/>
    </location>
</feature>
<dbReference type="Gene3D" id="3.60.60.10">
    <property type="entry name" value="Penicillin V Acylase, Chain A"/>
    <property type="match status" value="1"/>
</dbReference>